<keyword evidence="3 10" id="KW-0812">Transmembrane</keyword>
<dbReference type="KEGG" id="pmrn:116954408"/>
<evidence type="ECO:0000313" key="13">
    <source>
        <dbReference type="RefSeq" id="XP_032830791.1"/>
    </source>
</evidence>
<dbReference type="Proteomes" id="UP001318040">
    <property type="component" value="Chromosome 55"/>
</dbReference>
<dbReference type="GO" id="GO:0005886">
    <property type="term" value="C:plasma membrane"/>
    <property type="evidence" value="ECO:0007669"/>
    <property type="project" value="UniProtKB-SubCell"/>
</dbReference>
<evidence type="ECO:0000256" key="1">
    <source>
        <dbReference type="ARBA" id="ARBA00004651"/>
    </source>
</evidence>
<evidence type="ECO:0000313" key="12">
    <source>
        <dbReference type="Proteomes" id="UP001318040"/>
    </source>
</evidence>
<proteinExistence type="predicted"/>
<dbReference type="AlphaFoldDB" id="A0AAJ7U8U3"/>
<dbReference type="PANTHER" id="PTHR24231">
    <property type="entry name" value="PURINOCEPTOR-RELATED G-PROTEIN COUPLED RECEPTOR"/>
    <property type="match status" value="1"/>
</dbReference>
<feature type="region of interest" description="Disordered" evidence="9">
    <location>
        <begin position="315"/>
        <end position="339"/>
    </location>
</feature>
<feature type="transmembrane region" description="Helical" evidence="10">
    <location>
        <begin position="95"/>
        <end position="115"/>
    </location>
</feature>
<gene>
    <name evidence="13" type="primary">LOC116954408</name>
</gene>
<organism evidence="12 13">
    <name type="scientific">Petromyzon marinus</name>
    <name type="common">Sea lamprey</name>
    <dbReference type="NCBI Taxonomy" id="7757"/>
    <lineage>
        <taxon>Eukaryota</taxon>
        <taxon>Metazoa</taxon>
        <taxon>Chordata</taxon>
        <taxon>Craniata</taxon>
        <taxon>Vertebrata</taxon>
        <taxon>Cyclostomata</taxon>
        <taxon>Hyperoartia</taxon>
        <taxon>Petromyzontiformes</taxon>
        <taxon>Petromyzontidae</taxon>
        <taxon>Petromyzon</taxon>
    </lineage>
</organism>
<dbReference type="Gene3D" id="1.20.1070.10">
    <property type="entry name" value="Rhodopsin 7-helix transmembrane proteins"/>
    <property type="match status" value="1"/>
</dbReference>
<feature type="transmembrane region" description="Helical" evidence="10">
    <location>
        <begin position="185"/>
        <end position="212"/>
    </location>
</feature>
<feature type="transmembrane region" description="Helical" evidence="10">
    <location>
        <begin position="20"/>
        <end position="46"/>
    </location>
</feature>
<dbReference type="PANTHER" id="PTHR24231:SF25">
    <property type="entry name" value="G-PROTEIN COUPLED RECEPTORS FAMILY 1 PROFILE DOMAIN-CONTAINING PROTEIN"/>
    <property type="match status" value="1"/>
</dbReference>
<keyword evidence="6 10" id="KW-0472">Membrane</keyword>
<evidence type="ECO:0000256" key="2">
    <source>
        <dbReference type="ARBA" id="ARBA00022475"/>
    </source>
</evidence>
<feature type="transmembrane region" description="Helical" evidence="10">
    <location>
        <begin position="233"/>
        <end position="251"/>
    </location>
</feature>
<feature type="transmembrane region" description="Helical" evidence="10">
    <location>
        <begin position="136"/>
        <end position="158"/>
    </location>
</feature>
<name>A0AAJ7U8U3_PETMA</name>
<evidence type="ECO:0000256" key="4">
    <source>
        <dbReference type="ARBA" id="ARBA00022989"/>
    </source>
</evidence>
<evidence type="ECO:0000256" key="8">
    <source>
        <dbReference type="ARBA" id="ARBA00023224"/>
    </source>
</evidence>
<dbReference type="SUPFAM" id="SSF81321">
    <property type="entry name" value="Family A G protein-coupled receptor-like"/>
    <property type="match status" value="1"/>
</dbReference>
<evidence type="ECO:0000256" key="7">
    <source>
        <dbReference type="ARBA" id="ARBA00023170"/>
    </source>
</evidence>
<feature type="domain" description="G-protein coupled receptors family 1 profile" evidence="11">
    <location>
        <begin position="37"/>
        <end position="295"/>
    </location>
</feature>
<dbReference type="RefSeq" id="XP_032830791.1">
    <property type="nucleotide sequence ID" value="XM_032974900.1"/>
</dbReference>
<keyword evidence="7" id="KW-0675">Receptor</keyword>
<keyword evidence="4 10" id="KW-1133">Transmembrane helix</keyword>
<evidence type="ECO:0000256" key="9">
    <source>
        <dbReference type="SAM" id="MobiDB-lite"/>
    </source>
</evidence>
<dbReference type="GeneID" id="116954408"/>
<dbReference type="PRINTS" id="PR00237">
    <property type="entry name" value="GPCRRHODOPSN"/>
</dbReference>
<reference evidence="13" key="1">
    <citation type="submission" date="2025-08" db="UniProtKB">
        <authorList>
            <consortium name="RefSeq"/>
        </authorList>
    </citation>
    <scope>IDENTIFICATION</scope>
    <source>
        <tissue evidence="13">Sperm</tissue>
    </source>
</reference>
<evidence type="ECO:0000256" key="10">
    <source>
        <dbReference type="SAM" id="Phobius"/>
    </source>
</evidence>
<feature type="transmembrane region" description="Helical" evidence="10">
    <location>
        <begin position="283"/>
        <end position="300"/>
    </location>
</feature>
<keyword evidence="2" id="KW-1003">Cell membrane</keyword>
<dbReference type="InterPro" id="IPR000276">
    <property type="entry name" value="GPCR_Rhodpsn"/>
</dbReference>
<dbReference type="PROSITE" id="PS50262">
    <property type="entry name" value="G_PROTEIN_RECEP_F1_2"/>
    <property type="match status" value="1"/>
</dbReference>
<evidence type="ECO:0000256" key="6">
    <source>
        <dbReference type="ARBA" id="ARBA00023136"/>
    </source>
</evidence>
<feature type="transmembrane region" description="Helical" evidence="10">
    <location>
        <begin position="58"/>
        <end position="83"/>
    </location>
</feature>
<keyword evidence="12" id="KW-1185">Reference proteome</keyword>
<evidence type="ECO:0000259" key="11">
    <source>
        <dbReference type="PROSITE" id="PS50262"/>
    </source>
</evidence>
<evidence type="ECO:0000256" key="3">
    <source>
        <dbReference type="ARBA" id="ARBA00022692"/>
    </source>
</evidence>
<keyword evidence="5" id="KW-0297">G-protein coupled receptor</keyword>
<evidence type="ECO:0000256" key="5">
    <source>
        <dbReference type="ARBA" id="ARBA00023040"/>
    </source>
</evidence>
<keyword evidence="8" id="KW-0807">Transducer</keyword>
<protein>
    <submittedName>
        <fullName evidence="13">P2Y purinoceptor 4-like</fullName>
    </submittedName>
</protein>
<dbReference type="GO" id="GO:0004930">
    <property type="term" value="F:G protein-coupled receptor activity"/>
    <property type="evidence" value="ECO:0007669"/>
    <property type="project" value="UniProtKB-KW"/>
</dbReference>
<dbReference type="PRINTS" id="PR01157">
    <property type="entry name" value="P2YPURNOCPTR"/>
</dbReference>
<dbReference type="InterPro" id="IPR017452">
    <property type="entry name" value="GPCR_Rhodpsn_7TM"/>
</dbReference>
<accession>A0AAJ7U8U3</accession>
<comment type="subcellular location">
    <subcellularLocation>
        <location evidence="1">Cell membrane</location>
        <topology evidence="1">Multi-pass membrane protein</topology>
    </subcellularLocation>
</comment>
<sequence>MNSSNISNNSVCKLNESYKFIYLPIAYSICAFLGLTLNGFVFWRLAFKTKKWSCNSIYILNLAATDFLYALSLIFLIHCYIIQDVWVFGDLMCRLIRFLFYFNLYSSILFLTAISMYRYLGICHPISTRGLQRLRFAVSICAIIWVFTLLETAPYLYFGGVTKLTPDNDECWDFVPDKAAEHLPYGITLTVLGFILPFFVILIFYSCIIHTLKKSLNEAIIPQTHLRTKRRKSMYTIVVVFTIFVVCHLPYNINKLIFFLYQGNVTECGAEVVSKAYKAVRPLASLNCALNPTLYFVSYFRSHRGRRTQRLATVRTNYGSNTPSIPNNTQTSSSPIGDK</sequence>
<dbReference type="Pfam" id="PF00001">
    <property type="entry name" value="7tm_1"/>
    <property type="match status" value="1"/>
</dbReference>